<dbReference type="Proteomes" id="UP000244855">
    <property type="component" value="Unassembled WGS sequence"/>
</dbReference>
<proteinExistence type="predicted"/>
<name>A0A2V1CXV9_9PLEO</name>
<evidence type="ECO:0000313" key="2">
    <source>
        <dbReference type="EMBL" id="PVH90501.1"/>
    </source>
</evidence>
<sequence length="145" mass="15624">MGKGCLKLRGSLTDERCEPAQTSTYDSTMASDSRISSAPSSNRSSYPPNTGISRSVNSATTDSSLYDDRKQADRAAVMQALTDPTVAKLMERAARACKVKRDNNGTNGYASHVCLQEGFTNPNTVAMAECRLEIEGLPNNPSVER</sequence>
<protein>
    <submittedName>
        <fullName evidence="2">Uncharacterized protein</fullName>
    </submittedName>
</protein>
<feature type="compositionally biased region" description="Polar residues" evidence="1">
    <location>
        <begin position="46"/>
        <end position="64"/>
    </location>
</feature>
<dbReference type="EMBL" id="KZ806261">
    <property type="protein sequence ID" value="PVH90501.1"/>
    <property type="molecule type" value="Genomic_DNA"/>
</dbReference>
<feature type="compositionally biased region" description="Polar residues" evidence="1">
    <location>
        <begin position="20"/>
        <end position="30"/>
    </location>
</feature>
<evidence type="ECO:0000313" key="3">
    <source>
        <dbReference type="Proteomes" id="UP000244855"/>
    </source>
</evidence>
<feature type="region of interest" description="Disordered" evidence="1">
    <location>
        <begin position="1"/>
        <end position="67"/>
    </location>
</feature>
<gene>
    <name evidence="2" type="ORF">DM02DRAFT_437153</name>
</gene>
<accession>A0A2V1CXV9</accession>
<feature type="compositionally biased region" description="Low complexity" evidence="1">
    <location>
        <begin position="31"/>
        <end position="45"/>
    </location>
</feature>
<dbReference type="AlphaFoldDB" id="A0A2V1CXV9"/>
<organism evidence="2 3">
    <name type="scientific">Periconia macrospinosa</name>
    <dbReference type="NCBI Taxonomy" id="97972"/>
    <lineage>
        <taxon>Eukaryota</taxon>
        <taxon>Fungi</taxon>
        <taxon>Dikarya</taxon>
        <taxon>Ascomycota</taxon>
        <taxon>Pezizomycotina</taxon>
        <taxon>Dothideomycetes</taxon>
        <taxon>Pleosporomycetidae</taxon>
        <taxon>Pleosporales</taxon>
        <taxon>Massarineae</taxon>
        <taxon>Periconiaceae</taxon>
        <taxon>Periconia</taxon>
    </lineage>
</organism>
<keyword evidence="3" id="KW-1185">Reference proteome</keyword>
<dbReference type="OrthoDB" id="10443897at2759"/>
<evidence type="ECO:0000256" key="1">
    <source>
        <dbReference type="SAM" id="MobiDB-lite"/>
    </source>
</evidence>
<reference evidence="2 3" key="1">
    <citation type="journal article" date="2018" name="Sci. Rep.">
        <title>Comparative genomics provides insights into the lifestyle and reveals functional heterogeneity of dark septate endophytic fungi.</title>
        <authorList>
            <person name="Knapp D.G."/>
            <person name="Nemeth J.B."/>
            <person name="Barry K."/>
            <person name="Hainaut M."/>
            <person name="Henrissat B."/>
            <person name="Johnson J."/>
            <person name="Kuo A."/>
            <person name="Lim J.H.P."/>
            <person name="Lipzen A."/>
            <person name="Nolan M."/>
            <person name="Ohm R.A."/>
            <person name="Tamas L."/>
            <person name="Grigoriev I.V."/>
            <person name="Spatafora J.W."/>
            <person name="Nagy L.G."/>
            <person name="Kovacs G.M."/>
        </authorList>
    </citation>
    <scope>NUCLEOTIDE SEQUENCE [LARGE SCALE GENOMIC DNA]</scope>
    <source>
        <strain evidence="2 3">DSE2036</strain>
    </source>
</reference>